<comment type="caution">
    <text evidence="2">The sequence shown here is derived from an EMBL/GenBank/DDBJ whole genome shotgun (WGS) entry which is preliminary data.</text>
</comment>
<dbReference type="InterPro" id="IPR009057">
    <property type="entry name" value="Homeodomain-like_sf"/>
</dbReference>
<gene>
    <name evidence="2" type="ORF">CARN2_3050</name>
</gene>
<accession>E6PRM0</accession>
<feature type="domain" description="Winged helix-turn helix" evidence="1">
    <location>
        <begin position="90"/>
        <end position="147"/>
    </location>
</feature>
<dbReference type="InterPro" id="IPR025959">
    <property type="entry name" value="Winged_HTH_dom"/>
</dbReference>
<name>E6PRM0_9ZZZZ</name>
<reference evidence="2" key="1">
    <citation type="submission" date="2009-10" db="EMBL/GenBank/DDBJ databases">
        <title>Diversity of trophic interactions inside an arsenic-rich microbial ecosystem.</title>
        <authorList>
            <person name="Bertin P.N."/>
            <person name="Heinrich-Salmeron A."/>
            <person name="Pelletier E."/>
            <person name="Goulhen-Chollet F."/>
            <person name="Arsene-Ploetze F."/>
            <person name="Gallien S."/>
            <person name="Calteau A."/>
            <person name="Vallenet D."/>
            <person name="Casiot C."/>
            <person name="Chane-Woon-Ming B."/>
            <person name="Giloteaux L."/>
            <person name="Barakat M."/>
            <person name="Bonnefoy V."/>
            <person name="Bruneel O."/>
            <person name="Chandler M."/>
            <person name="Cleiss J."/>
            <person name="Duran R."/>
            <person name="Elbaz-Poulichet F."/>
            <person name="Fonknechten N."/>
            <person name="Lauga B."/>
            <person name="Mornico D."/>
            <person name="Ortet P."/>
            <person name="Schaeffer C."/>
            <person name="Siguier P."/>
            <person name="Alexander Thil Smith A."/>
            <person name="Van Dorsselaer A."/>
            <person name="Weissenbach J."/>
            <person name="Medigue C."/>
            <person name="Le Paslier D."/>
        </authorList>
    </citation>
    <scope>NUCLEOTIDE SEQUENCE</scope>
</reference>
<dbReference type="EMBL" id="CABM01000045">
    <property type="protein sequence ID" value="CBH97576.1"/>
    <property type="molecule type" value="Genomic_DNA"/>
</dbReference>
<dbReference type="SUPFAM" id="SSF46689">
    <property type="entry name" value="Homeodomain-like"/>
    <property type="match status" value="1"/>
</dbReference>
<dbReference type="Pfam" id="PF13551">
    <property type="entry name" value="HTH_29"/>
    <property type="match status" value="1"/>
</dbReference>
<dbReference type="Pfam" id="PF13592">
    <property type="entry name" value="HTH_33"/>
    <property type="match status" value="1"/>
</dbReference>
<evidence type="ECO:0000259" key="1">
    <source>
        <dbReference type="Pfam" id="PF13592"/>
    </source>
</evidence>
<organism evidence="2">
    <name type="scientific">mine drainage metagenome</name>
    <dbReference type="NCBI Taxonomy" id="410659"/>
    <lineage>
        <taxon>unclassified sequences</taxon>
        <taxon>metagenomes</taxon>
        <taxon>ecological metagenomes</taxon>
    </lineage>
</organism>
<dbReference type="AlphaFoldDB" id="E6PRM0"/>
<protein>
    <submittedName>
        <fullName evidence="2">Transposase of ISCARN39, ORFA, IS630 family</fullName>
    </submittedName>
</protein>
<sequence length="161" mass="18148">MARKRLDESVRRRLRAGRMLLAGKTPAQAAHAVGVARQTAYTWKAVLDEGGIDALRAMPTRGRPARLDQDQLQDLGRALLQRPTQHGFGTELWTLKRVGVLTWRLYGVKFGQTQIWRILGGLGFSVQKPERRAIERDEDAVQTWKRKTWPALKKKPGAKGG</sequence>
<proteinExistence type="predicted"/>
<evidence type="ECO:0000313" key="2">
    <source>
        <dbReference type="EMBL" id="CBH97576.1"/>
    </source>
</evidence>